<organism evidence="2">
    <name type="scientific">Serpula lacrymans var. lacrymans (strain S7.3)</name>
    <name type="common">Dry rot fungus</name>
    <dbReference type="NCBI Taxonomy" id="936435"/>
    <lineage>
        <taxon>Eukaryota</taxon>
        <taxon>Fungi</taxon>
        <taxon>Dikarya</taxon>
        <taxon>Basidiomycota</taxon>
        <taxon>Agaricomycotina</taxon>
        <taxon>Agaricomycetes</taxon>
        <taxon>Agaricomycetidae</taxon>
        <taxon>Boletales</taxon>
        <taxon>Coniophorineae</taxon>
        <taxon>Serpulaceae</taxon>
        <taxon>Serpula</taxon>
    </lineage>
</organism>
<sequence>MGMRLSLRRVRRRQSLPHVLNTDAPISNIQEFVYLIPIQIGGQNFWVTFDTGSSDLVSRFLLPT</sequence>
<dbReference type="Proteomes" id="UP000008063">
    <property type="component" value="Unassembled WGS sequence"/>
</dbReference>
<dbReference type="SUPFAM" id="SSF50630">
    <property type="entry name" value="Acid proteases"/>
    <property type="match status" value="1"/>
</dbReference>
<feature type="non-terminal residue" evidence="1">
    <location>
        <position position="64"/>
    </location>
</feature>
<keyword evidence="2" id="KW-1185">Reference proteome</keyword>
<evidence type="ECO:0008006" key="3">
    <source>
        <dbReference type="Google" id="ProtNLM"/>
    </source>
</evidence>
<dbReference type="Gene3D" id="2.40.70.10">
    <property type="entry name" value="Acid Proteases"/>
    <property type="match status" value="1"/>
</dbReference>
<protein>
    <recommendedName>
        <fullName evidence="3">Peptidase A1 domain-containing protein</fullName>
    </recommendedName>
</protein>
<accession>F8Q631</accession>
<evidence type="ECO:0000313" key="1">
    <source>
        <dbReference type="EMBL" id="EGN96069.1"/>
    </source>
</evidence>
<reference evidence="2" key="1">
    <citation type="journal article" date="2011" name="Science">
        <title>The plant cell wall-decomposing machinery underlies the functional diversity of forest fungi.</title>
        <authorList>
            <person name="Eastwood D.C."/>
            <person name="Floudas D."/>
            <person name="Binder M."/>
            <person name="Majcherczyk A."/>
            <person name="Schneider P."/>
            <person name="Aerts A."/>
            <person name="Asiegbu F.O."/>
            <person name="Baker S.E."/>
            <person name="Barry K."/>
            <person name="Bendiksby M."/>
            <person name="Blumentritt M."/>
            <person name="Coutinho P.M."/>
            <person name="Cullen D."/>
            <person name="de Vries R.P."/>
            <person name="Gathman A."/>
            <person name="Goodell B."/>
            <person name="Henrissat B."/>
            <person name="Ihrmark K."/>
            <person name="Kauserud H."/>
            <person name="Kohler A."/>
            <person name="LaButti K."/>
            <person name="Lapidus A."/>
            <person name="Lavin J.L."/>
            <person name="Lee Y.-H."/>
            <person name="Lindquist E."/>
            <person name="Lilly W."/>
            <person name="Lucas S."/>
            <person name="Morin E."/>
            <person name="Murat C."/>
            <person name="Oguiza J.A."/>
            <person name="Park J."/>
            <person name="Pisabarro A.G."/>
            <person name="Riley R."/>
            <person name="Rosling A."/>
            <person name="Salamov A."/>
            <person name="Schmidt O."/>
            <person name="Schmutz J."/>
            <person name="Skrede I."/>
            <person name="Stenlid J."/>
            <person name="Wiebenga A."/>
            <person name="Xie X."/>
            <person name="Kuees U."/>
            <person name="Hibbett D.S."/>
            <person name="Hoffmeister D."/>
            <person name="Hoegberg N."/>
            <person name="Martin F."/>
            <person name="Grigoriev I.V."/>
            <person name="Watkinson S.C."/>
        </authorList>
    </citation>
    <scope>NUCLEOTIDE SEQUENCE [LARGE SCALE GENOMIC DNA]</scope>
    <source>
        <strain evidence="2">strain S7.3</strain>
    </source>
</reference>
<proteinExistence type="predicted"/>
<dbReference type="EMBL" id="GL945484">
    <property type="protein sequence ID" value="EGN96069.1"/>
    <property type="molecule type" value="Genomic_DNA"/>
</dbReference>
<dbReference type="InParanoid" id="F8Q631"/>
<evidence type="ECO:0000313" key="2">
    <source>
        <dbReference type="Proteomes" id="UP000008063"/>
    </source>
</evidence>
<dbReference type="HOGENOM" id="CLU_2874049_0_0_1"/>
<dbReference type="AlphaFoldDB" id="F8Q631"/>
<name>F8Q631_SERL3</name>
<gene>
    <name evidence="1" type="ORF">SERLA73DRAFT_141221</name>
</gene>
<dbReference type="InterPro" id="IPR021109">
    <property type="entry name" value="Peptidase_aspartic_dom_sf"/>
</dbReference>